<keyword evidence="4 16" id="KW-0723">Serine/threonine-protein kinase</keyword>
<keyword evidence="10" id="KW-0106">Calcium</keyword>
<comment type="subunit">
    <text evidence="2">Monomer.</text>
</comment>
<comment type="catalytic activity">
    <reaction evidence="14">
        <text>L-seryl-[protein] + ATP = O-phospho-L-seryl-[protein] + ADP + H(+)</text>
        <dbReference type="Rhea" id="RHEA:17989"/>
        <dbReference type="Rhea" id="RHEA-COMP:9863"/>
        <dbReference type="Rhea" id="RHEA-COMP:11604"/>
        <dbReference type="ChEBI" id="CHEBI:15378"/>
        <dbReference type="ChEBI" id="CHEBI:29999"/>
        <dbReference type="ChEBI" id="CHEBI:30616"/>
        <dbReference type="ChEBI" id="CHEBI:83421"/>
        <dbReference type="ChEBI" id="CHEBI:456216"/>
        <dbReference type="EC" id="2.7.11.1"/>
    </reaction>
</comment>
<dbReference type="SUPFAM" id="SSF47473">
    <property type="entry name" value="EF-hand"/>
    <property type="match status" value="1"/>
</dbReference>
<feature type="domain" description="EF-hand" evidence="18">
    <location>
        <begin position="423"/>
        <end position="457"/>
    </location>
</feature>
<dbReference type="EMBL" id="CAJZBQ010000062">
    <property type="protein sequence ID" value="CAG9335365.1"/>
    <property type="molecule type" value="Genomic_DNA"/>
</dbReference>
<keyword evidence="11 15" id="KW-0067">ATP-binding</keyword>
<dbReference type="SMART" id="SM00054">
    <property type="entry name" value="EFh"/>
    <property type="match status" value="4"/>
</dbReference>
<dbReference type="Pfam" id="PF13499">
    <property type="entry name" value="EF-hand_7"/>
    <property type="match status" value="2"/>
</dbReference>
<dbReference type="GO" id="GO:0005509">
    <property type="term" value="F:calcium ion binding"/>
    <property type="evidence" value="ECO:0007669"/>
    <property type="project" value="InterPro"/>
</dbReference>
<dbReference type="GO" id="GO:0005524">
    <property type="term" value="F:ATP binding"/>
    <property type="evidence" value="ECO:0007669"/>
    <property type="project" value="UniProtKB-UniRule"/>
</dbReference>
<evidence type="ECO:0000256" key="4">
    <source>
        <dbReference type="ARBA" id="ARBA00022527"/>
    </source>
</evidence>
<dbReference type="CDD" id="cd00051">
    <property type="entry name" value="EFh"/>
    <property type="match status" value="1"/>
</dbReference>
<name>A0AAU9K753_9CILI</name>
<evidence type="ECO:0000259" key="18">
    <source>
        <dbReference type="PROSITE" id="PS50222"/>
    </source>
</evidence>
<protein>
    <recommendedName>
        <fullName evidence="3">non-specific serine/threonine protein kinase</fullName>
        <ecNumber evidence="3">2.7.11.1</ecNumber>
    </recommendedName>
</protein>
<evidence type="ECO:0000256" key="9">
    <source>
        <dbReference type="ARBA" id="ARBA00022777"/>
    </source>
</evidence>
<keyword evidence="9" id="KW-0418">Kinase</keyword>
<dbReference type="EC" id="2.7.11.1" evidence="3"/>
<dbReference type="Gene3D" id="1.10.238.10">
    <property type="entry name" value="EF-hand"/>
    <property type="match status" value="2"/>
</dbReference>
<dbReference type="InterPro" id="IPR011009">
    <property type="entry name" value="Kinase-like_dom_sf"/>
</dbReference>
<dbReference type="InterPro" id="IPR050205">
    <property type="entry name" value="CDPK_Ser/Thr_kinases"/>
</dbReference>
<evidence type="ECO:0000256" key="11">
    <source>
        <dbReference type="ARBA" id="ARBA00022840"/>
    </source>
</evidence>
<dbReference type="PANTHER" id="PTHR24349">
    <property type="entry name" value="SERINE/THREONINE-PROTEIN KINASE"/>
    <property type="match status" value="1"/>
</dbReference>
<feature type="binding site" evidence="15">
    <location>
        <position position="76"/>
    </location>
    <ligand>
        <name>ATP</name>
        <dbReference type="ChEBI" id="CHEBI:30616"/>
    </ligand>
</feature>
<evidence type="ECO:0000256" key="5">
    <source>
        <dbReference type="ARBA" id="ARBA00022679"/>
    </source>
</evidence>
<dbReference type="PROSITE" id="PS50222">
    <property type="entry name" value="EF_HAND_2"/>
    <property type="match status" value="3"/>
</dbReference>
<evidence type="ECO:0000256" key="15">
    <source>
        <dbReference type="PROSITE-ProRule" id="PRU10141"/>
    </source>
</evidence>
<evidence type="ECO:0000313" key="20">
    <source>
        <dbReference type="Proteomes" id="UP001162131"/>
    </source>
</evidence>
<comment type="cofactor">
    <cofactor evidence="1">
        <name>Mg(2+)</name>
        <dbReference type="ChEBI" id="CHEBI:18420"/>
    </cofactor>
</comment>
<dbReference type="Gene3D" id="1.10.510.10">
    <property type="entry name" value="Transferase(Phosphotransferase) domain 1"/>
    <property type="match status" value="1"/>
</dbReference>
<comment type="catalytic activity">
    <reaction evidence="13">
        <text>L-threonyl-[protein] + ATP = O-phospho-L-threonyl-[protein] + ADP + H(+)</text>
        <dbReference type="Rhea" id="RHEA:46608"/>
        <dbReference type="Rhea" id="RHEA-COMP:11060"/>
        <dbReference type="Rhea" id="RHEA-COMP:11605"/>
        <dbReference type="ChEBI" id="CHEBI:15378"/>
        <dbReference type="ChEBI" id="CHEBI:30013"/>
        <dbReference type="ChEBI" id="CHEBI:30616"/>
        <dbReference type="ChEBI" id="CHEBI:61977"/>
        <dbReference type="ChEBI" id="CHEBI:456216"/>
        <dbReference type="EC" id="2.7.11.1"/>
    </reaction>
</comment>
<evidence type="ECO:0000256" key="3">
    <source>
        <dbReference type="ARBA" id="ARBA00012513"/>
    </source>
</evidence>
<keyword evidence="5" id="KW-0808">Transferase</keyword>
<evidence type="ECO:0000256" key="14">
    <source>
        <dbReference type="ARBA" id="ARBA00048679"/>
    </source>
</evidence>
<dbReference type="PROSITE" id="PS00018">
    <property type="entry name" value="EF_HAND_1"/>
    <property type="match status" value="3"/>
</dbReference>
<keyword evidence="8 15" id="KW-0547">Nucleotide-binding</keyword>
<evidence type="ECO:0000256" key="7">
    <source>
        <dbReference type="ARBA" id="ARBA00022737"/>
    </source>
</evidence>
<dbReference type="CDD" id="cd05117">
    <property type="entry name" value="STKc_CAMK"/>
    <property type="match status" value="1"/>
</dbReference>
<dbReference type="Gene3D" id="3.30.200.20">
    <property type="entry name" value="Phosphorylase Kinase, domain 1"/>
    <property type="match status" value="1"/>
</dbReference>
<dbReference type="InterPro" id="IPR011992">
    <property type="entry name" value="EF-hand-dom_pair"/>
</dbReference>
<keyword evidence="20" id="KW-1185">Reference proteome</keyword>
<keyword evidence="7" id="KW-0677">Repeat</keyword>
<dbReference type="InterPro" id="IPR002048">
    <property type="entry name" value="EF_hand_dom"/>
</dbReference>
<comment type="caution">
    <text evidence="19">The sequence shown here is derived from an EMBL/GenBank/DDBJ whole genome shotgun (WGS) entry which is preliminary data.</text>
</comment>
<gene>
    <name evidence="19" type="ORF">BSTOLATCC_MIC63841</name>
</gene>
<dbReference type="PROSITE" id="PS00107">
    <property type="entry name" value="PROTEIN_KINASE_ATP"/>
    <property type="match status" value="1"/>
</dbReference>
<reference evidence="19" key="1">
    <citation type="submission" date="2021-09" db="EMBL/GenBank/DDBJ databases">
        <authorList>
            <consortium name="AG Swart"/>
            <person name="Singh M."/>
            <person name="Singh A."/>
            <person name="Seah K."/>
            <person name="Emmerich C."/>
        </authorList>
    </citation>
    <scope>NUCLEOTIDE SEQUENCE</scope>
    <source>
        <strain evidence="19">ATCC30299</strain>
    </source>
</reference>
<dbReference type="FunFam" id="3.30.200.20:FF:000315">
    <property type="entry name" value="Calcium-dependent protein kinase 3"/>
    <property type="match status" value="1"/>
</dbReference>
<evidence type="ECO:0000313" key="19">
    <source>
        <dbReference type="EMBL" id="CAG9335365.1"/>
    </source>
</evidence>
<organism evidence="19 20">
    <name type="scientific">Blepharisma stoltei</name>
    <dbReference type="NCBI Taxonomy" id="1481888"/>
    <lineage>
        <taxon>Eukaryota</taxon>
        <taxon>Sar</taxon>
        <taxon>Alveolata</taxon>
        <taxon>Ciliophora</taxon>
        <taxon>Postciliodesmatophora</taxon>
        <taxon>Heterotrichea</taxon>
        <taxon>Heterotrichida</taxon>
        <taxon>Blepharismidae</taxon>
        <taxon>Blepharisma</taxon>
    </lineage>
</organism>
<feature type="domain" description="Protein kinase" evidence="17">
    <location>
        <begin position="47"/>
        <end position="304"/>
    </location>
</feature>
<dbReference type="PROSITE" id="PS50011">
    <property type="entry name" value="PROTEIN_KINASE_DOM"/>
    <property type="match status" value="1"/>
</dbReference>
<dbReference type="GO" id="GO:0004674">
    <property type="term" value="F:protein serine/threonine kinase activity"/>
    <property type="evidence" value="ECO:0007669"/>
    <property type="project" value="UniProtKB-KW"/>
</dbReference>
<dbReference type="Pfam" id="PF00069">
    <property type="entry name" value="Pkinase"/>
    <property type="match status" value="1"/>
</dbReference>
<evidence type="ECO:0000256" key="16">
    <source>
        <dbReference type="RuleBase" id="RU000304"/>
    </source>
</evidence>
<dbReference type="InterPro" id="IPR017441">
    <property type="entry name" value="Protein_kinase_ATP_BS"/>
</dbReference>
<evidence type="ECO:0000256" key="10">
    <source>
        <dbReference type="ARBA" id="ARBA00022837"/>
    </source>
</evidence>
<evidence type="ECO:0000259" key="17">
    <source>
        <dbReference type="PROSITE" id="PS50011"/>
    </source>
</evidence>
<dbReference type="SUPFAM" id="SSF56112">
    <property type="entry name" value="Protein kinase-like (PK-like)"/>
    <property type="match status" value="1"/>
</dbReference>
<dbReference type="FunFam" id="1.10.238.10:FF:000003">
    <property type="entry name" value="Calmodulin A"/>
    <property type="match status" value="1"/>
</dbReference>
<evidence type="ECO:0000256" key="1">
    <source>
        <dbReference type="ARBA" id="ARBA00001946"/>
    </source>
</evidence>
<accession>A0AAU9K753</accession>
<sequence length="491" mass="55900">MGCCPSAKPKELAINNSAPPTARSALDIKIHPGAFVKPHGIPFKQLYMLGNLIGKGSFGEVRRCTHRLSGLLRAAKIYRKLGSESEENQEGSMAQETEILKLLDHPNIIRIYDFFEDDENYYLVMEYCEGGELFKKISKLSRFSETQAAEIMRQLFSVVSFCHGLGIVHRDLKPENIMIEERGKSFQLKIGDFGTAVKLKENELMEGMVGTIFYMAPEVFTGKYSEKCDIWSCGVIMYILLTGRPPFPGKTDDKIIERIKIGEYNTDLPIFQETSPEALDLIKKMLVPQAERISASEALSHPWITSHISYETVDIGTLDHILENLKQFSNTLKLRDTIMSFIAAQIINNKDFKEIRQIFSVIDKDGDGKIGREDLIDHLQRRMSYDKAACQVEKIIKQVDADMDGYIQYTEYLKASIDKNILLSRTNLYLAFSIFDIDKNGMLSVDELMNWLASSDNLDIEIWKELLKEADKNGDGQIDLSEFTEFLLDKF</sequence>
<dbReference type="AlphaFoldDB" id="A0AAU9K753"/>
<evidence type="ECO:0000256" key="8">
    <source>
        <dbReference type="ARBA" id="ARBA00022741"/>
    </source>
</evidence>
<comment type="similarity">
    <text evidence="12">Belongs to the protein kinase superfamily. Ser/Thr protein kinase family. CDPK subfamily.</text>
</comment>
<evidence type="ECO:0000256" key="12">
    <source>
        <dbReference type="ARBA" id="ARBA00024334"/>
    </source>
</evidence>
<dbReference type="InterPro" id="IPR018247">
    <property type="entry name" value="EF_Hand_1_Ca_BS"/>
</dbReference>
<evidence type="ECO:0000256" key="13">
    <source>
        <dbReference type="ARBA" id="ARBA00047899"/>
    </source>
</evidence>
<dbReference type="FunFam" id="1.10.510.10:FF:000571">
    <property type="entry name" value="Maternal embryonic leucine zipper kinase"/>
    <property type="match status" value="1"/>
</dbReference>
<feature type="domain" description="EF-hand" evidence="18">
    <location>
        <begin position="458"/>
        <end position="491"/>
    </location>
</feature>
<dbReference type="InterPro" id="IPR008271">
    <property type="entry name" value="Ser/Thr_kinase_AS"/>
</dbReference>
<evidence type="ECO:0000256" key="6">
    <source>
        <dbReference type="ARBA" id="ARBA00022723"/>
    </source>
</evidence>
<dbReference type="InterPro" id="IPR000719">
    <property type="entry name" value="Prot_kinase_dom"/>
</dbReference>
<dbReference type="Proteomes" id="UP001162131">
    <property type="component" value="Unassembled WGS sequence"/>
</dbReference>
<dbReference type="PROSITE" id="PS00108">
    <property type="entry name" value="PROTEIN_KINASE_ST"/>
    <property type="match status" value="1"/>
</dbReference>
<keyword evidence="6" id="KW-0479">Metal-binding</keyword>
<evidence type="ECO:0000256" key="2">
    <source>
        <dbReference type="ARBA" id="ARBA00011245"/>
    </source>
</evidence>
<proteinExistence type="inferred from homology"/>
<dbReference type="SMART" id="SM00220">
    <property type="entry name" value="S_TKc"/>
    <property type="match status" value="1"/>
</dbReference>
<feature type="domain" description="EF-hand" evidence="18">
    <location>
        <begin position="350"/>
        <end position="385"/>
    </location>
</feature>